<dbReference type="GO" id="GO:0043565">
    <property type="term" value="F:sequence-specific DNA binding"/>
    <property type="evidence" value="ECO:0007669"/>
    <property type="project" value="UniProtKB-ARBA"/>
</dbReference>
<accession>A0A379FFU0</accession>
<dbReference type="GO" id="GO:0006355">
    <property type="term" value="P:regulation of DNA-templated transcription"/>
    <property type="evidence" value="ECO:0007669"/>
    <property type="project" value="InterPro"/>
</dbReference>
<dbReference type="AlphaFoldDB" id="A0A379FFU0"/>
<proteinExistence type="predicted"/>
<dbReference type="CDD" id="cd22231">
    <property type="entry name" value="RHH_NikR_HicB-like"/>
    <property type="match status" value="1"/>
</dbReference>
<organism evidence="2 3">
    <name type="scientific">Proteus mirabilis</name>
    <dbReference type="NCBI Taxonomy" id="584"/>
    <lineage>
        <taxon>Bacteria</taxon>
        <taxon>Pseudomonadati</taxon>
        <taxon>Pseudomonadota</taxon>
        <taxon>Gammaproteobacteria</taxon>
        <taxon>Enterobacterales</taxon>
        <taxon>Morganellaceae</taxon>
        <taxon>Proteus</taxon>
    </lineage>
</organism>
<dbReference type="EMBL" id="UGTS01000004">
    <property type="protein sequence ID" value="SUC18763.1"/>
    <property type="molecule type" value="Genomic_DNA"/>
</dbReference>
<dbReference type="Gene3D" id="1.10.1220.10">
    <property type="entry name" value="Met repressor-like"/>
    <property type="match status" value="1"/>
</dbReference>
<evidence type="ECO:0000313" key="2">
    <source>
        <dbReference type="EMBL" id="SUC18763.1"/>
    </source>
</evidence>
<dbReference type="SUPFAM" id="SSF47598">
    <property type="entry name" value="Ribbon-helix-helix"/>
    <property type="match status" value="1"/>
</dbReference>
<sequence length="62" mass="7158">MEYGFLVDVDMDKYDGRAERINITLPHRLLSRIDTIVKTNPEYGSRSGFIATATRKELQKNI</sequence>
<name>A0A379FFU0_PROMI</name>
<dbReference type="InterPro" id="IPR013321">
    <property type="entry name" value="Arc_rbn_hlx_hlx"/>
</dbReference>
<protein>
    <submittedName>
        <fullName evidence="2">Phage protein</fullName>
    </submittedName>
</protein>
<dbReference type="InterPro" id="IPR031807">
    <property type="entry name" value="HicB-like"/>
</dbReference>
<dbReference type="Pfam" id="PF15919">
    <property type="entry name" value="HicB_lk_antitox"/>
    <property type="match status" value="1"/>
</dbReference>
<feature type="domain" description="HicB-like antitoxin of toxin-antitoxin system" evidence="1">
    <location>
        <begin position="6"/>
        <end position="53"/>
    </location>
</feature>
<evidence type="ECO:0000259" key="1">
    <source>
        <dbReference type="Pfam" id="PF15919"/>
    </source>
</evidence>
<dbReference type="Proteomes" id="UP000254191">
    <property type="component" value="Unassembled WGS sequence"/>
</dbReference>
<gene>
    <name evidence="2" type="ORF">NCTC11938_00897</name>
</gene>
<reference evidence="2 3" key="1">
    <citation type="submission" date="2018-06" db="EMBL/GenBank/DDBJ databases">
        <authorList>
            <consortium name="Pathogen Informatics"/>
            <person name="Doyle S."/>
        </authorList>
    </citation>
    <scope>NUCLEOTIDE SEQUENCE [LARGE SCALE GENOMIC DNA]</scope>
    <source>
        <strain evidence="2 3">NCTC11938</strain>
    </source>
</reference>
<evidence type="ECO:0000313" key="3">
    <source>
        <dbReference type="Proteomes" id="UP000254191"/>
    </source>
</evidence>
<dbReference type="InterPro" id="IPR010985">
    <property type="entry name" value="Ribbon_hlx_hlx"/>
</dbReference>